<dbReference type="EMBL" id="CP007130">
    <property type="protein sequence ID" value="AHG93543.1"/>
    <property type="molecule type" value="Genomic_DNA"/>
</dbReference>
<dbReference type="HOGENOM" id="CLU_2769978_0_0_0"/>
<sequence length="69" mass="7401">MSTRSYRLVVLGCMLSWFLLGLHAPIVHQLTSRHRAPHASVLVAVAALALCALAGSWALLRAPGRQAGR</sequence>
<protein>
    <submittedName>
        <fullName evidence="2">Uncharacterized protein</fullName>
    </submittedName>
</protein>
<dbReference type="InParanoid" id="W0RVD4"/>
<keyword evidence="3" id="KW-1185">Reference proteome</keyword>
<evidence type="ECO:0000313" key="2">
    <source>
        <dbReference type="EMBL" id="AHG93543.1"/>
    </source>
</evidence>
<evidence type="ECO:0000313" key="3">
    <source>
        <dbReference type="Proteomes" id="UP000019151"/>
    </source>
</evidence>
<name>W0RVD4_9BACT</name>
<reference evidence="2 3" key="1">
    <citation type="journal article" date="2014" name="Genome Announc.">
        <title>Genome Sequence and Methylome of Soil Bacterium Gemmatirosa kalamazoonensis KBS708T, a Member of the Rarely Cultivated Gemmatimonadetes Phylum.</title>
        <authorList>
            <person name="Debruyn J.M."/>
            <person name="Radosevich M."/>
            <person name="Wommack K.E."/>
            <person name="Polson S.W."/>
            <person name="Hauser L.J."/>
            <person name="Fawaz M.N."/>
            <person name="Korlach J."/>
            <person name="Tsai Y.C."/>
        </authorList>
    </citation>
    <scope>NUCLEOTIDE SEQUENCE [LARGE SCALE GENOMIC DNA]</scope>
    <source>
        <strain evidence="2 3">KBS708</strain>
        <plasmid evidence="3">Plasmid 2</plasmid>
    </source>
</reference>
<accession>W0RVD4</accession>
<feature type="transmembrane region" description="Helical" evidence="1">
    <location>
        <begin position="39"/>
        <end position="60"/>
    </location>
</feature>
<dbReference type="AlphaFoldDB" id="W0RVD4"/>
<keyword evidence="1" id="KW-0812">Transmembrane</keyword>
<evidence type="ECO:0000256" key="1">
    <source>
        <dbReference type="SAM" id="Phobius"/>
    </source>
</evidence>
<keyword evidence="1" id="KW-0472">Membrane</keyword>
<dbReference type="Proteomes" id="UP000019151">
    <property type="component" value="Plasmid 2"/>
</dbReference>
<proteinExistence type="predicted"/>
<keyword evidence="1" id="KW-1133">Transmembrane helix</keyword>
<organism evidence="2 3">
    <name type="scientific">Gemmatirosa kalamazoonensis</name>
    <dbReference type="NCBI Taxonomy" id="861299"/>
    <lineage>
        <taxon>Bacteria</taxon>
        <taxon>Pseudomonadati</taxon>
        <taxon>Gemmatimonadota</taxon>
        <taxon>Gemmatimonadia</taxon>
        <taxon>Gemmatimonadales</taxon>
        <taxon>Gemmatimonadaceae</taxon>
        <taxon>Gemmatirosa</taxon>
    </lineage>
</organism>
<gene>
    <name evidence="2" type="ORF">J421_6008</name>
</gene>
<keyword evidence="2" id="KW-0614">Plasmid</keyword>
<dbReference type="KEGG" id="gba:J421_6008"/>
<dbReference type="RefSeq" id="WP_025414844.1">
    <property type="nucleotide sequence ID" value="NZ_CP007130.1"/>
</dbReference>
<geneLocation type="plasmid" evidence="2 3">
    <name>2</name>
</geneLocation>